<dbReference type="EMBL" id="CP127173">
    <property type="protein sequence ID" value="WIV58550.1"/>
    <property type="molecule type" value="Genomic_DNA"/>
</dbReference>
<proteinExistence type="predicted"/>
<reference evidence="2 3" key="1">
    <citation type="submission" date="2023-06" db="EMBL/GenBank/DDBJ databases">
        <authorList>
            <person name="Oyuntsetseg B."/>
            <person name="Kim S.B."/>
        </authorList>
    </citation>
    <scope>NUCLEOTIDE SEQUENCE [LARGE SCALE GENOMIC DNA]</scope>
    <source>
        <strain evidence="2 3">2-2</strain>
    </source>
</reference>
<protein>
    <submittedName>
        <fullName evidence="2">Uncharacterized protein</fullName>
    </submittedName>
</protein>
<accession>A0ABY8XS92</accession>
<evidence type="ECO:0000313" key="3">
    <source>
        <dbReference type="Proteomes" id="UP001227101"/>
    </source>
</evidence>
<keyword evidence="3" id="KW-1185">Reference proteome</keyword>
<dbReference type="Proteomes" id="UP001227101">
    <property type="component" value="Chromosome"/>
</dbReference>
<evidence type="ECO:0000256" key="1">
    <source>
        <dbReference type="SAM" id="SignalP"/>
    </source>
</evidence>
<gene>
    <name evidence="2" type="ORF">QP939_07920</name>
</gene>
<dbReference type="RefSeq" id="WP_285455933.1">
    <property type="nucleotide sequence ID" value="NZ_CP127173.1"/>
</dbReference>
<evidence type="ECO:0000313" key="2">
    <source>
        <dbReference type="EMBL" id="WIV58550.1"/>
    </source>
</evidence>
<name>A0ABY8XS92_9PSEU</name>
<feature type="chain" id="PRO_5046959554" evidence="1">
    <location>
        <begin position="29"/>
        <end position="341"/>
    </location>
</feature>
<sequence>MGFGSMRRAAVLAAAAVCAVTLAQPAEAAGLGQWRAELLAMPDGFADATGHVQGTDSHGGYAGDLWLDGISHIVTWTQGKPTVHPQPEGYEAADVVDENSAGTILGNAKGGFWSQPMLLDHGRYELLFTPGDWASLRAVALNERGDVLAGAQPNDGGPGAAVLWPAGDRAHPVVITGLPYLSAADIDDDGTVLLNSFGKSYTWRDGTFQQLTAPPGAAWVTAAAIRNGQITGNALASDLLTSQGVRWRSPGQPEVLPSSSTTFGLNGFGLIAGNGPRPDPVGPVGPLSTWLAGRATGPLPLAGYAAGYAKAVGDDGTIAGVVSNLDPSDGGRPVVWRYRLR</sequence>
<organism evidence="2 3">
    <name type="scientific">Amycolatopsis nalaikhensis</name>
    <dbReference type="NCBI Taxonomy" id="715472"/>
    <lineage>
        <taxon>Bacteria</taxon>
        <taxon>Bacillati</taxon>
        <taxon>Actinomycetota</taxon>
        <taxon>Actinomycetes</taxon>
        <taxon>Pseudonocardiales</taxon>
        <taxon>Pseudonocardiaceae</taxon>
        <taxon>Amycolatopsis</taxon>
    </lineage>
</organism>
<feature type="signal peptide" evidence="1">
    <location>
        <begin position="1"/>
        <end position="28"/>
    </location>
</feature>
<keyword evidence="1" id="KW-0732">Signal</keyword>